<dbReference type="PANTHER" id="PTHR48090:SF3">
    <property type="entry name" value="UNDECAPRENYL-PHOSPHATE 4-DEOXY-4-FORMAMIDO-L-ARABINOSE TRANSFERASE"/>
    <property type="match status" value="1"/>
</dbReference>
<evidence type="ECO:0000313" key="9">
    <source>
        <dbReference type="EMBL" id="RLE07398.1"/>
    </source>
</evidence>
<feature type="domain" description="Glycosyltransferase 2-like" evidence="8">
    <location>
        <begin position="1"/>
        <end position="118"/>
    </location>
</feature>
<keyword evidence="6" id="KW-1133">Transmembrane helix</keyword>
<dbReference type="GO" id="GO:0009103">
    <property type="term" value="P:lipopolysaccharide biosynthetic process"/>
    <property type="evidence" value="ECO:0007669"/>
    <property type="project" value="UniProtKB-KW"/>
</dbReference>
<dbReference type="InterPro" id="IPR001173">
    <property type="entry name" value="Glyco_trans_2-like"/>
</dbReference>
<evidence type="ECO:0000256" key="2">
    <source>
        <dbReference type="ARBA" id="ARBA00022676"/>
    </source>
</evidence>
<dbReference type="CDD" id="cd04179">
    <property type="entry name" value="DPM_DPG-synthase_like"/>
    <property type="match status" value="1"/>
</dbReference>
<dbReference type="GO" id="GO:0005886">
    <property type="term" value="C:plasma membrane"/>
    <property type="evidence" value="ECO:0007669"/>
    <property type="project" value="TreeGrafter"/>
</dbReference>
<evidence type="ECO:0000256" key="1">
    <source>
        <dbReference type="ARBA" id="ARBA00022475"/>
    </source>
</evidence>
<dbReference type="Pfam" id="PF00535">
    <property type="entry name" value="Glycos_transf_2"/>
    <property type="match status" value="1"/>
</dbReference>
<keyword evidence="4" id="KW-0812">Transmembrane</keyword>
<evidence type="ECO:0000256" key="6">
    <source>
        <dbReference type="ARBA" id="ARBA00022989"/>
    </source>
</evidence>
<keyword evidence="5" id="KW-0448">Lipopolysaccharide biosynthesis</keyword>
<accession>A0A662D3L4</accession>
<keyword evidence="1" id="KW-1003">Cell membrane</keyword>
<gene>
    <name evidence="9" type="ORF">DRZ78_03020</name>
</gene>
<dbReference type="SUPFAM" id="SSF53448">
    <property type="entry name" value="Nucleotide-diphospho-sugar transferases"/>
    <property type="match status" value="1"/>
</dbReference>
<evidence type="ECO:0000256" key="7">
    <source>
        <dbReference type="ARBA" id="ARBA00023136"/>
    </source>
</evidence>
<dbReference type="Gene3D" id="3.90.550.10">
    <property type="entry name" value="Spore Coat Polysaccharide Biosynthesis Protein SpsA, Chain A"/>
    <property type="match status" value="1"/>
</dbReference>
<dbReference type="InterPro" id="IPR029044">
    <property type="entry name" value="Nucleotide-diphossugar_trans"/>
</dbReference>
<keyword evidence="7" id="KW-0472">Membrane</keyword>
<reference evidence="9 10" key="1">
    <citation type="submission" date="2018-06" db="EMBL/GenBank/DDBJ databases">
        <title>Extensive metabolic versatility and redundancy in microbially diverse, dynamic hydrothermal sediments.</title>
        <authorList>
            <person name="Dombrowski N."/>
            <person name="Teske A."/>
            <person name="Baker B.J."/>
        </authorList>
    </citation>
    <scope>NUCLEOTIDE SEQUENCE [LARGE SCALE GENOMIC DNA]</scope>
    <source>
        <strain evidence="9">B7_G13</strain>
    </source>
</reference>
<proteinExistence type="predicted"/>
<keyword evidence="2" id="KW-0328">Glycosyltransferase</keyword>
<name>A0A662D3L4_UNCAE</name>
<evidence type="ECO:0000256" key="3">
    <source>
        <dbReference type="ARBA" id="ARBA00022679"/>
    </source>
</evidence>
<organism evidence="9 10">
    <name type="scientific">Aerophobetes bacterium</name>
    <dbReference type="NCBI Taxonomy" id="2030807"/>
    <lineage>
        <taxon>Bacteria</taxon>
        <taxon>Candidatus Aerophobota</taxon>
    </lineage>
</organism>
<evidence type="ECO:0000256" key="4">
    <source>
        <dbReference type="ARBA" id="ARBA00022692"/>
    </source>
</evidence>
<dbReference type="Proteomes" id="UP000277457">
    <property type="component" value="Unassembled WGS sequence"/>
</dbReference>
<dbReference type="GO" id="GO:0099621">
    <property type="term" value="F:undecaprenyl-phosphate 4-deoxy-4-formamido-L-arabinose transferase activity"/>
    <property type="evidence" value="ECO:0007669"/>
    <property type="project" value="TreeGrafter"/>
</dbReference>
<sequence length="182" mass="20553">NTGKIANKLARMHKEIVVIHHPFNEGYGAALRSGFKAAKGDLVFFTDADGQFDIKELPKLTASIKDADIVCGYRIKRADPLLRRVNAKLYNLAIRLLFGLKVLDIDCAFKLFRREVIQSLNLKSTGALINAELLILAKKRGYVVRQVGVNHYPRVKGKQTGNKIVVILRTGVELIKFWKRLR</sequence>
<dbReference type="PANTHER" id="PTHR48090">
    <property type="entry name" value="UNDECAPRENYL-PHOSPHATE 4-DEOXY-4-FORMAMIDO-L-ARABINOSE TRANSFERASE-RELATED"/>
    <property type="match status" value="1"/>
</dbReference>
<dbReference type="AlphaFoldDB" id="A0A662D3L4"/>
<evidence type="ECO:0000313" key="10">
    <source>
        <dbReference type="Proteomes" id="UP000277457"/>
    </source>
</evidence>
<dbReference type="InterPro" id="IPR050256">
    <property type="entry name" value="Glycosyltransferase_2"/>
</dbReference>
<comment type="caution">
    <text evidence="9">The sequence shown here is derived from an EMBL/GenBank/DDBJ whole genome shotgun (WGS) entry which is preliminary data.</text>
</comment>
<evidence type="ECO:0000256" key="5">
    <source>
        <dbReference type="ARBA" id="ARBA00022985"/>
    </source>
</evidence>
<evidence type="ECO:0000259" key="8">
    <source>
        <dbReference type="Pfam" id="PF00535"/>
    </source>
</evidence>
<protein>
    <submittedName>
        <fullName evidence="9">Glycosyltransferase family 2 protein</fullName>
    </submittedName>
</protein>
<keyword evidence="3 9" id="KW-0808">Transferase</keyword>
<feature type="non-terminal residue" evidence="9">
    <location>
        <position position="1"/>
    </location>
</feature>
<dbReference type="EMBL" id="QMPY01000097">
    <property type="protein sequence ID" value="RLE07398.1"/>
    <property type="molecule type" value="Genomic_DNA"/>
</dbReference>